<keyword evidence="2" id="KW-1185">Reference proteome</keyword>
<proteinExistence type="predicted"/>
<accession>A0ACB5UCN4</accession>
<organism evidence="1 2">
    <name type="scientific">Ambrosiozyma monospora</name>
    <name type="common">Yeast</name>
    <name type="synonym">Endomycopsis monosporus</name>
    <dbReference type="NCBI Taxonomy" id="43982"/>
    <lineage>
        <taxon>Eukaryota</taxon>
        <taxon>Fungi</taxon>
        <taxon>Dikarya</taxon>
        <taxon>Ascomycota</taxon>
        <taxon>Saccharomycotina</taxon>
        <taxon>Pichiomycetes</taxon>
        <taxon>Pichiales</taxon>
        <taxon>Pichiaceae</taxon>
        <taxon>Ambrosiozyma</taxon>
    </lineage>
</organism>
<dbReference type="EMBL" id="BSXS01016253">
    <property type="protein sequence ID" value="GMF07498.1"/>
    <property type="molecule type" value="Genomic_DNA"/>
</dbReference>
<dbReference type="Proteomes" id="UP001165064">
    <property type="component" value="Unassembled WGS sequence"/>
</dbReference>
<name>A0ACB5UCN4_AMBMO</name>
<evidence type="ECO:0000313" key="1">
    <source>
        <dbReference type="EMBL" id="GMF07498.1"/>
    </source>
</evidence>
<protein>
    <submittedName>
        <fullName evidence="1">Unnamed protein product</fullName>
    </submittedName>
</protein>
<sequence length="199" mass="22182">MGPSSAGTIVNRKEKNTDKVTENDKLSVPVSPSSSVRVSRSQSYSLAVGSEEESDYMKRIMIGTMDDELCDDEFENNGDMTDTDTDQDPIVNSGATNNGQCNADEDDDRKSPIKDQEQLEDSPSLSHEDTTSTAKEPRRPIGPRRVIIKQPSNESFESEQNSPKTMNSVSDRYSNFSYSYSYFGDESLYNDDPNDIVNM</sequence>
<comment type="caution">
    <text evidence="1">The sequence shown here is derived from an EMBL/GenBank/DDBJ whole genome shotgun (WGS) entry which is preliminary data.</text>
</comment>
<evidence type="ECO:0000313" key="2">
    <source>
        <dbReference type="Proteomes" id="UP001165064"/>
    </source>
</evidence>
<gene>
    <name evidence="1" type="ORF">Amon02_001292800</name>
</gene>
<reference evidence="1" key="1">
    <citation type="submission" date="2023-04" db="EMBL/GenBank/DDBJ databases">
        <title>Ambrosiozyma monospora NBRC 10751.</title>
        <authorList>
            <person name="Ichikawa N."/>
            <person name="Sato H."/>
            <person name="Tonouchi N."/>
        </authorList>
    </citation>
    <scope>NUCLEOTIDE SEQUENCE</scope>
    <source>
        <strain evidence="1">NBRC 10751</strain>
    </source>
</reference>